<evidence type="ECO:0000313" key="2">
    <source>
        <dbReference type="Proteomes" id="UP000828924"/>
    </source>
</evidence>
<evidence type="ECO:0000313" key="1">
    <source>
        <dbReference type="EMBL" id="UNM13545.1"/>
    </source>
</evidence>
<dbReference type="Proteomes" id="UP000828924">
    <property type="component" value="Chromosome"/>
</dbReference>
<organism evidence="1 2">
    <name type="scientific">Streptomyces formicae</name>
    <dbReference type="NCBI Taxonomy" id="1616117"/>
    <lineage>
        <taxon>Bacteria</taxon>
        <taxon>Bacillati</taxon>
        <taxon>Actinomycetota</taxon>
        <taxon>Actinomycetes</taxon>
        <taxon>Kitasatosporales</taxon>
        <taxon>Streptomycetaceae</taxon>
        <taxon>Streptomyces</taxon>
    </lineage>
</organism>
<dbReference type="RefSeq" id="WP_242332457.1">
    <property type="nucleotide sequence ID" value="NZ_CP071872.1"/>
</dbReference>
<dbReference type="EMBL" id="CP071872">
    <property type="protein sequence ID" value="UNM13545.1"/>
    <property type="molecule type" value="Genomic_DNA"/>
</dbReference>
<protein>
    <recommendedName>
        <fullName evidence="3">Secreted protein</fullName>
    </recommendedName>
</protein>
<evidence type="ECO:0008006" key="3">
    <source>
        <dbReference type="Google" id="ProtNLM"/>
    </source>
</evidence>
<sequence>MAVVTGLVVTLVLGLGGAPSRSPAEARALVTNVAATATDWGPDFADFGDRYDTGELLARKDCELTARGNRPGTLVGLQRVAKSDEGALFALSDARAFKSEATAEAYMKDIEDTLHRCPVQRTPKARYEDVREGAAPHVSGLDDVISEEGRATLEDGKDTNYSYVALTGRKGEVVLYAAVEGPPESKAELPRLAAEALARMNERLSDGAALRHVP</sequence>
<gene>
    <name evidence="1" type="ORF">J4032_20560</name>
</gene>
<keyword evidence="2" id="KW-1185">Reference proteome</keyword>
<proteinExistence type="predicted"/>
<reference evidence="1 2" key="1">
    <citation type="submission" date="2021-03" db="EMBL/GenBank/DDBJ databases">
        <title>Complete genome of Streptomyces formicae strain 1H-GS9 (DSM 100524).</title>
        <authorList>
            <person name="Atanasov K.E."/>
            <person name="Altabella T."/>
            <person name="Ferrer A."/>
        </authorList>
    </citation>
    <scope>NUCLEOTIDE SEQUENCE [LARGE SCALE GENOMIC DNA]</scope>
    <source>
        <strain evidence="1 2">1H-GS9</strain>
    </source>
</reference>
<accession>A0ABY3WPG9</accession>
<name>A0ABY3WPG9_9ACTN</name>